<organism evidence="1 2">
    <name type="scientific">Streptococcus sanguinis SK150</name>
    <dbReference type="NCBI Taxonomy" id="888811"/>
    <lineage>
        <taxon>Bacteria</taxon>
        <taxon>Bacillati</taxon>
        <taxon>Bacillota</taxon>
        <taxon>Bacilli</taxon>
        <taxon>Lactobacillales</taxon>
        <taxon>Streptococcaceae</taxon>
        <taxon>Streptococcus</taxon>
    </lineage>
</organism>
<evidence type="ECO:0000313" key="2">
    <source>
        <dbReference type="Proteomes" id="UP000003530"/>
    </source>
</evidence>
<dbReference type="AlphaFoldDB" id="F0ILU5"/>
<proteinExistence type="predicted"/>
<protein>
    <submittedName>
        <fullName evidence="1">Uncharacterized protein</fullName>
    </submittedName>
</protein>
<name>F0ILU5_STRSA</name>
<dbReference type="PATRIC" id="fig|888811.3.peg.1081"/>
<dbReference type="EMBL" id="AEXY01000010">
    <property type="protein sequence ID" value="EGD36629.1"/>
    <property type="molecule type" value="Genomic_DNA"/>
</dbReference>
<sequence>MPIPNIQQEELIIIDDNLRFGKMICPLSLEKRTIAGKVLVRKFFLL</sequence>
<dbReference type="Proteomes" id="UP000003530">
    <property type="component" value="Unassembled WGS sequence"/>
</dbReference>
<accession>F0ILU5</accession>
<gene>
    <name evidence="1" type="ORF">HMPREF9383_1097</name>
</gene>
<reference evidence="1 2" key="1">
    <citation type="submission" date="2011-02" db="EMBL/GenBank/DDBJ databases">
        <authorList>
            <person name="Muzny D."/>
            <person name="Qin X."/>
            <person name="Deng J."/>
            <person name="Jiang H."/>
            <person name="Liu Y."/>
            <person name="Qu J."/>
            <person name="Song X.-Z."/>
            <person name="Zhang L."/>
            <person name="Thornton R."/>
            <person name="Coyle M."/>
            <person name="Francisco L."/>
            <person name="Jackson L."/>
            <person name="Javaid M."/>
            <person name="Korchina V."/>
            <person name="Kovar C."/>
            <person name="Mata R."/>
            <person name="Mathew T."/>
            <person name="Ngo R."/>
            <person name="Nguyen L."/>
            <person name="Nguyen N."/>
            <person name="Okwuonu G."/>
            <person name="Ongeri F."/>
            <person name="Pham C."/>
            <person name="Simmons D."/>
            <person name="Wilczek-Boney K."/>
            <person name="Hale W."/>
            <person name="Jakkamsetti A."/>
            <person name="Pham P."/>
            <person name="Ruth R."/>
            <person name="San Lucas F."/>
            <person name="Warren J."/>
            <person name="Zhang J."/>
            <person name="Zhao Z."/>
            <person name="Zhou C."/>
            <person name="Zhu D."/>
            <person name="Lee S."/>
            <person name="Bess C."/>
            <person name="Blankenburg K."/>
            <person name="Forbes L."/>
            <person name="Fu Q."/>
            <person name="Gubbala S."/>
            <person name="Hirani K."/>
            <person name="Jayaseelan J.C."/>
            <person name="Lara F."/>
            <person name="Munidasa M."/>
            <person name="Palculict T."/>
            <person name="Patil S."/>
            <person name="Pu L.-L."/>
            <person name="Saada N."/>
            <person name="Tang L."/>
            <person name="Weissenberger G."/>
            <person name="Zhu Y."/>
            <person name="Hemphill L."/>
            <person name="Shang Y."/>
            <person name="Youmans B."/>
            <person name="Ayvaz T."/>
            <person name="Ross M."/>
            <person name="Santibanez J."/>
            <person name="Aqrawi P."/>
            <person name="Gross S."/>
            <person name="Joshi V."/>
            <person name="Fowler G."/>
            <person name="Nazareth L."/>
            <person name="Reid J."/>
            <person name="Worley K."/>
            <person name="Petrosino J."/>
            <person name="Highlander S."/>
            <person name="Gibbs R."/>
        </authorList>
    </citation>
    <scope>NUCLEOTIDE SEQUENCE [LARGE SCALE GENOMIC DNA]</scope>
    <source>
        <strain evidence="1 2">SK150</strain>
    </source>
</reference>
<dbReference type="HOGENOM" id="CLU_3189753_0_0_9"/>
<comment type="caution">
    <text evidence="1">The sequence shown here is derived from an EMBL/GenBank/DDBJ whole genome shotgun (WGS) entry which is preliminary data.</text>
</comment>
<evidence type="ECO:0000313" key="1">
    <source>
        <dbReference type="EMBL" id="EGD36629.1"/>
    </source>
</evidence>